<keyword evidence="1" id="KW-1133">Transmembrane helix</keyword>
<reference evidence="2 3" key="1">
    <citation type="submission" date="2020-08" db="EMBL/GenBank/DDBJ databases">
        <title>Genomic Encyclopedia of Type Strains, Phase IV (KMG-V): Genome sequencing to study the core and pangenomes of soil and plant-associated prokaryotes.</title>
        <authorList>
            <person name="Whitman W."/>
        </authorList>
    </citation>
    <scope>NUCLEOTIDE SEQUENCE [LARGE SCALE GENOMIC DNA]</scope>
    <source>
        <strain evidence="2 3">M8UP14</strain>
    </source>
</reference>
<dbReference type="Proteomes" id="UP000540989">
    <property type="component" value="Unassembled WGS sequence"/>
</dbReference>
<keyword evidence="1" id="KW-0812">Transmembrane</keyword>
<accession>A0A7W7ZEP9</accession>
<keyword evidence="1" id="KW-0472">Membrane</keyword>
<dbReference type="AlphaFoldDB" id="A0A7W7ZEP9"/>
<evidence type="ECO:0000313" key="2">
    <source>
        <dbReference type="EMBL" id="MBB5057986.1"/>
    </source>
</evidence>
<proteinExistence type="predicted"/>
<feature type="transmembrane region" description="Helical" evidence="1">
    <location>
        <begin position="212"/>
        <end position="232"/>
    </location>
</feature>
<dbReference type="EMBL" id="JACHIP010000003">
    <property type="protein sequence ID" value="MBB5057986.1"/>
    <property type="molecule type" value="Genomic_DNA"/>
</dbReference>
<protein>
    <submittedName>
        <fullName evidence="2">Putative membrane protein</fullName>
    </submittedName>
</protein>
<keyword evidence="3" id="KW-1185">Reference proteome</keyword>
<gene>
    <name evidence="2" type="ORF">HDF16_002692</name>
</gene>
<comment type="caution">
    <text evidence="2">The sequence shown here is derived from an EMBL/GenBank/DDBJ whole genome shotgun (WGS) entry which is preliminary data.</text>
</comment>
<sequence>MSNPSQAQLQAALSAKDEASLDRIFQRSRADLDHLLATTGAGSPSTVKRAEAVRMALAGSDLAAIAGSVGLAEVRVAQVIGNVLSAGLPALYPGFVEVVPLLDGLSKGGLWETILPLISKPPSESGVNVRGWNPAVVADFLIHSGKLQDTSVSDITSVIKEYMDPQKKPMSFDFTDSHHPAGKPAGLSSSLLFFAAALGFLALGLWKTQVSVILFATVMVLITGTGLTKGLLEKRLLRKVIARHPAAITAPVPTETDKPETSWPAPDFHILHALSLPAVTTDIPSITDARNAVGEPPLRVLYLWVFASQSDQGGFETEGWPQLGPVHLLLNSSALSVGQLMKSPKDLLVADQEALDRTIAGYTDAAGTYDRPKFFMMGSMGRRVYRGYPIHTLVCNDLVWKPAVQQLAARCDLAVVNLSGYNPSHPGLEYEIRHLFAGGPPSRFVFVYERTTDADAVISGVLDLWSRLESEPAKVTQLFFLRIPDSQDVGYQMQFQKAIRGTGWMAKAFLDSEGEYVPIAPRIVAYMNSIPSNEARP</sequence>
<evidence type="ECO:0000313" key="3">
    <source>
        <dbReference type="Proteomes" id="UP000540989"/>
    </source>
</evidence>
<evidence type="ECO:0000256" key="1">
    <source>
        <dbReference type="SAM" id="Phobius"/>
    </source>
</evidence>
<name>A0A7W7ZEP9_9BACT</name>
<organism evidence="2 3">
    <name type="scientific">Granulicella aggregans</name>
    <dbReference type="NCBI Taxonomy" id="474949"/>
    <lineage>
        <taxon>Bacteria</taxon>
        <taxon>Pseudomonadati</taxon>
        <taxon>Acidobacteriota</taxon>
        <taxon>Terriglobia</taxon>
        <taxon>Terriglobales</taxon>
        <taxon>Acidobacteriaceae</taxon>
        <taxon>Granulicella</taxon>
    </lineage>
</organism>
<feature type="transmembrane region" description="Helical" evidence="1">
    <location>
        <begin position="185"/>
        <end position="206"/>
    </location>
</feature>
<dbReference type="RefSeq" id="WP_184217184.1">
    <property type="nucleotide sequence ID" value="NZ_JACHIP010000003.1"/>
</dbReference>